<dbReference type="RefSeq" id="WP_267532432.1">
    <property type="nucleotide sequence ID" value="NZ_JAPNKA010000001.1"/>
</dbReference>
<sequence>MTTSNAAASGTFRIGGDLEVNRLGFGAMRITGNGIWGDPDDPKEARRTVARLPELGINFIDTADSYGPFVSEDILAEVLSPYKRGLVIATKAGLTRHGPNIWLPVGRPEYLKQCVLMSLRRLKVERIDLWQLHRIDPKVPRDEQFSAIADMQREGLIRHVGLSEVSVEEIQAASRFFKVVTVQNLYNLANRQSEAVLDHCEKNGIGFIPWYPLAGGPLAKEGGVLDTLAKKLGATPSQIALAWVLKRSPVMLPIPGTGKVKHLEENTAAATVQLSDEDFRALDKQGQEAWRAQQAAKR</sequence>
<protein>
    <submittedName>
        <fullName evidence="3">Aldo/keto reductase</fullName>
    </submittedName>
</protein>
<dbReference type="InterPro" id="IPR036812">
    <property type="entry name" value="NAD(P)_OxRdtase_dom_sf"/>
</dbReference>
<dbReference type="PANTHER" id="PTHR43625:SF40">
    <property type="entry name" value="ALDO-KETO REDUCTASE YAKC [NADP(+)]"/>
    <property type="match status" value="1"/>
</dbReference>
<dbReference type="InterPro" id="IPR050791">
    <property type="entry name" value="Aldo-Keto_reductase"/>
</dbReference>
<keyword evidence="1" id="KW-0560">Oxidoreductase</keyword>
<dbReference type="CDD" id="cd19088">
    <property type="entry name" value="AKR_AKR13B1"/>
    <property type="match status" value="1"/>
</dbReference>
<comment type="caution">
    <text evidence="3">The sequence shown here is derived from an EMBL/GenBank/DDBJ whole genome shotgun (WGS) entry which is preliminary data.</text>
</comment>
<evidence type="ECO:0000256" key="1">
    <source>
        <dbReference type="ARBA" id="ARBA00023002"/>
    </source>
</evidence>
<dbReference type="Proteomes" id="UP001207654">
    <property type="component" value="Unassembled WGS sequence"/>
</dbReference>
<dbReference type="InterPro" id="IPR023210">
    <property type="entry name" value="NADP_OxRdtase_dom"/>
</dbReference>
<dbReference type="EMBL" id="JAPNKA010000001">
    <property type="protein sequence ID" value="MCY1073425.1"/>
    <property type="molecule type" value="Genomic_DNA"/>
</dbReference>
<reference evidence="3 4" key="1">
    <citation type="submission" date="2022-11" db="EMBL/GenBank/DDBJ databases">
        <title>Minimal conservation of predation-associated metabolite biosynthetic gene clusters underscores biosynthetic potential of Myxococcota including descriptions for ten novel species: Archangium lansinium sp. nov., Myxococcus landrumus sp. nov., Nannocystis bai.</title>
        <authorList>
            <person name="Ahearne A."/>
            <person name="Stevens C."/>
            <person name="Phillips K."/>
        </authorList>
    </citation>
    <scope>NUCLEOTIDE SEQUENCE [LARGE SCALE GENOMIC DNA]</scope>
    <source>
        <strain evidence="3 4">MIWBW</strain>
    </source>
</reference>
<dbReference type="Pfam" id="PF00248">
    <property type="entry name" value="Aldo_ket_red"/>
    <property type="match status" value="1"/>
</dbReference>
<dbReference type="SUPFAM" id="SSF51430">
    <property type="entry name" value="NAD(P)-linked oxidoreductase"/>
    <property type="match status" value="1"/>
</dbReference>
<keyword evidence="4" id="KW-1185">Reference proteome</keyword>
<organism evidence="3 4">
    <name type="scientific">Archangium lansingense</name>
    <dbReference type="NCBI Taxonomy" id="2995310"/>
    <lineage>
        <taxon>Bacteria</taxon>
        <taxon>Pseudomonadati</taxon>
        <taxon>Myxococcota</taxon>
        <taxon>Myxococcia</taxon>
        <taxon>Myxococcales</taxon>
        <taxon>Cystobacterineae</taxon>
        <taxon>Archangiaceae</taxon>
        <taxon>Archangium</taxon>
    </lineage>
</organism>
<evidence type="ECO:0000313" key="3">
    <source>
        <dbReference type="EMBL" id="MCY1073425.1"/>
    </source>
</evidence>
<dbReference type="InterPro" id="IPR020471">
    <property type="entry name" value="AKR"/>
</dbReference>
<feature type="domain" description="NADP-dependent oxidoreductase" evidence="2">
    <location>
        <begin position="22"/>
        <end position="284"/>
    </location>
</feature>
<evidence type="ECO:0000259" key="2">
    <source>
        <dbReference type="Pfam" id="PF00248"/>
    </source>
</evidence>
<evidence type="ECO:0000313" key="4">
    <source>
        <dbReference type="Proteomes" id="UP001207654"/>
    </source>
</evidence>
<accession>A0ABT3ZVJ5</accession>
<proteinExistence type="predicted"/>
<dbReference type="Gene3D" id="3.20.20.100">
    <property type="entry name" value="NADP-dependent oxidoreductase domain"/>
    <property type="match status" value="1"/>
</dbReference>
<name>A0ABT3ZVJ5_9BACT</name>
<gene>
    <name evidence="3" type="ORF">OV287_02925</name>
</gene>
<dbReference type="PRINTS" id="PR00069">
    <property type="entry name" value="ALDKETRDTASE"/>
</dbReference>
<dbReference type="PANTHER" id="PTHR43625">
    <property type="entry name" value="AFLATOXIN B1 ALDEHYDE REDUCTASE"/>
    <property type="match status" value="1"/>
</dbReference>